<proteinExistence type="inferred from homology"/>
<evidence type="ECO:0000313" key="4">
    <source>
        <dbReference type="EMBL" id="KIX03747.1"/>
    </source>
</evidence>
<dbReference type="AlphaFoldDB" id="A0A0D2FNT1"/>
<evidence type="ECO:0000256" key="2">
    <source>
        <dbReference type="ARBA" id="ARBA00022801"/>
    </source>
</evidence>
<keyword evidence="2" id="KW-0378">Hydrolase</keyword>
<dbReference type="GeneID" id="25295371"/>
<gene>
    <name evidence="4" type="ORF">Z518_07300</name>
</gene>
<dbReference type="Gene3D" id="3.40.50.1820">
    <property type="entry name" value="alpha/beta hydrolase"/>
    <property type="match status" value="1"/>
</dbReference>
<keyword evidence="5" id="KW-1185">Reference proteome</keyword>
<dbReference type="GO" id="GO:0008233">
    <property type="term" value="F:peptidase activity"/>
    <property type="evidence" value="ECO:0007669"/>
    <property type="project" value="InterPro"/>
</dbReference>
<sequence length="464" mass="52700">MTYKLPTREIEPARLASSRSHQIPGKLIVTELFFDVPLDHLDPGRERIRIFCRSARKLDRPAAARSSGSEDEPPWFVFITGGPGFGSPPPQNMMRLTTEVLERGYQLLCLDHRGMGLSTPATAATITAKGTPEDQAAYLKYFRADNAVRDLEAIRKCLTTSYPEHKKKWTILGTSYGGYLCLTYLSFHSEGLREVFISAGAGPVSQSVPDEPIRRLFKKVKERNGKYYAKYPEDKANVYNVLEFISHSNNNILLPSGDALTVNRFLEMGLFFGFHGGLDQVHHIVLRAVNDIELFGYLTRPTLSEIENMSWFNNQPLYALLHGSVYAQKNAPNWVFDRISKEFPDFRSGLHPDGTLFTGEMVFRSAFENYGELKSLGAAAELLEKNTEWPPLYDLEQLQRNEVPVYAAIFVDDMYVDFEFSRETAAMVRGCKSFITNSLYHDAIRSRCEELLKRLFALRDDTLD</sequence>
<accession>A0A0D2FNT1</accession>
<dbReference type="InterPro" id="IPR000073">
    <property type="entry name" value="AB_hydrolase_1"/>
</dbReference>
<dbReference type="GO" id="GO:0006508">
    <property type="term" value="P:proteolysis"/>
    <property type="evidence" value="ECO:0007669"/>
    <property type="project" value="InterPro"/>
</dbReference>
<comment type="similarity">
    <text evidence="1">Belongs to the peptidase S33 family.</text>
</comment>
<dbReference type="InterPro" id="IPR051601">
    <property type="entry name" value="Serine_prot/Carboxylest_S33"/>
</dbReference>
<dbReference type="HOGENOM" id="CLU_024518_2_1_1"/>
<evidence type="ECO:0000256" key="1">
    <source>
        <dbReference type="ARBA" id="ARBA00010088"/>
    </source>
</evidence>
<dbReference type="SUPFAM" id="SSF53474">
    <property type="entry name" value="alpha/beta-Hydrolases"/>
    <property type="match status" value="1"/>
</dbReference>
<dbReference type="OrthoDB" id="1898734at2759"/>
<dbReference type="RefSeq" id="XP_013270883.1">
    <property type="nucleotide sequence ID" value="XM_013415429.1"/>
</dbReference>
<dbReference type="InterPro" id="IPR002410">
    <property type="entry name" value="Peptidase_S33"/>
</dbReference>
<evidence type="ECO:0000313" key="5">
    <source>
        <dbReference type="Proteomes" id="UP000053617"/>
    </source>
</evidence>
<dbReference type="VEuPathDB" id="FungiDB:Z518_07300"/>
<reference evidence="4 5" key="1">
    <citation type="submission" date="2015-01" db="EMBL/GenBank/DDBJ databases">
        <title>The Genome Sequence of Rhinocladiella mackenzie CBS 650.93.</title>
        <authorList>
            <consortium name="The Broad Institute Genomics Platform"/>
            <person name="Cuomo C."/>
            <person name="de Hoog S."/>
            <person name="Gorbushina A."/>
            <person name="Stielow B."/>
            <person name="Teixiera M."/>
            <person name="Abouelleil A."/>
            <person name="Chapman S.B."/>
            <person name="Priest M."/>
            <person name="Young S.K."/>
            <person name="Wortman J."/>
            <person name="Nusbaum C."/>
            <person name="Birren B."/>
        </authorList>
    </citation>
    <scope>NUCLEOTIDE SEQUENCE [LARGE SCALE GENOMIC DNA]</scope>
    <source>
        <strain evidence="4 5">CBS 650.93</strain>
    </source>
</reference>
<protein>
    <recommendedName>
        <fullName evidence="3">AB hydrolase-1 domain-containing protein</fullName>
    </recommendedName>
</protein>
<name>A0A0D2FNT1_9EURO</name>
<dbReference type="Proteomes" id="UP000053617">
    <property type="component" value="Unassembled WGS sequence"/>
</dbReference>
<dbReference type="InterPro" id="IPR029058">
    <property type="entry name" value="AB_hydrolase_fold"/>
</dbReference>
<dbReference type="EMBL" id="KN847479">
    <property type="protein sequence ID" value="KIX03747.1"/>
    <property type="molecule type" value="Genomic_DNA"/>
</dbReference>
<organism evidence="4 5">
    <name type="scientific">Rhinocladiella mackenziei CBS 650.93</name>
    <dbReference type="NCBI Taxonomy" id="1442369"/>
    <lineage>
        <taxon>Eukaryota</taxon>
        <taxon>Fungi</taxon>
        <taxon>Dikarya</taxon>
        <taxon>Ascomycota</taxon>
        <taxon>Pezizomycotina</taxon>
        <taxon>Eurotiomycetes</taxon>
        <taxon>Chaetothyriomycetidae</taxon>
        <taxon>Chaetothyriales</taxon>
        <taxon>Herpotrichiellaceae</taxon>
        <taxon>Rhinocladiella</taxon>
    </lineage>
</organism>
<feature type="domain" description="AB hydrolase-1" evidence="3">
    <location>
        <begin position="74"/>
        <end position="231"/>
    </location>
</feature>
<dbReference type="STRING" id="1442369.A0A0D2FNT1"/>
<evidence type="ECO:0000259" key="3">
    <source>
        <dbReference type="Pfam" id="PF00561"/>
    </source>
</evidence>
<dbReference type="PRINTS" id="PR00793">
    <property type="entry name" value="PROAMNOPTASE"/>
</dbReference>
<dbReference type="PANTHER" id="PTHR43248">
    <property type="entry name" value="2-SUCCINYL-6-HYDROXY-2,4-CYCLOHEXADIENE-1-CARBOXYLATE SYNTHASE"/>
    <property type="match status" value="1"/>
</dbReference>
<dbReference type="Pfam" id="PF00561">
    <property type="entry name" value="Abhydrolase_1"/>
    <property type="match status" value="1"/>
</dbReference>
<dbReference type="PANTHER" id="PTHR43248:SF2">
    <property type="entry name" value="PROLYL AMINOPEPTIDASE"/>
    <property type="match status" value="1"/>
</dbReference>